<evidence type="ECO:0000256" key="3">
    <source>
        <dbReference type="ARBA" id="ARBA00022723"/>
    </source>
</evidence>
<comment type="caution">
    <text evidence="8">The sequence shown here is derived from an EMBL/GenBank/DDBJ whole genome shotgun (WGS) entry which is preliminary data.</text>
</comment>
<dbReference type="GO" id="GO:0090729">
    <property type="term" value="F:toxin activity"/>
    <property type="evidence" value="ECO:0007669"/>
    <property type="project" value="UniProtKB-KW"/>
</dbReference>
<dbReference type="InterPro" id="IPR002716">
    <property type="entry name" value="PIN_dom"/>
</dbReference>
<keyword evidence="3 6" id="KW-0479">Metal-binding</keyword>
<keyword evidence="2 6" id="KW-0540">Nuclease</keyword>
<name>A0A179BJ11_ACIFR</name>
<dbReference type="EMBL" id="LVXZ01000072">
    <property type="protein sequence ID" value="OAP91686.1"/>
    <property type="molecule type" value="Genomic_DNA"/>
</dbReference>
<organism evidence="8 9">
    <name type="scientific">Acidithiobacillus ferrooxidans</name>
    <name type="common">Thiobacillus ferrooxidans</name>
    <dbReference type="NCBI Taxonomy" id="920"/>
    <lineage>
        <taxon>Bacteria</taxon>
        <taxon>Pseudomonadati</taxon>
        <taxon>Pseudomonadota</taxon>
        <taxon>Acidithiobacillia</taxon>
        <taxon>Acidithiobacillales</taxon>
        <taxon>Acidithiobacillaceae</taxon>
        <taxon>Acidithiobacillus</taxon>
    </lineage>
</organism>
<reference evidence="8 9" key="1">
    <citation type="submission" date="2016-04" db="EMBL/GenBank/DDBJ databases">
        <title>Acidithiobacillus ferrooxidans genome sequencing and assembly.</title>
        <authorList>
            <person name="Zhou Z."/>
        </authorList>
    </citation>
    <scope>NUCLEOTIDE SEQUENCE [LARGE SCALE GENOMIC DNA]</scope>
    <source>
        <strain evidence="8 9">BY0502</strain>
    </source>
</reference>
<evidence type="ECO:0000259" key="7">
    <source>
        <dbReference type="Pfam" id="PF01850"/>
    </source>
</evidence>
<feature type="binding site" evidence="6">
    <location>
        <position position="102"/>
    </location>
    <ligand>
        <name>Mg(2+)</name>
        <dbReference type="ChEBI" id="CHEBI:18420"/>
    </ligand>
</feature>
<dbReference type="PANTHER" id="PTHR35901">
    <property type="entry name" value="RIBONUCLEASE VAPC3"/>
    <property type="match status" value="1"/>
</dbReference>
<dbReference type="CDD" id="cd09873">
    <property type="entry name" value="PIN_Pae0151-like"/>
    <property type="match status" value="1"/>
</dbReference>
<dbReference type="SUPFAM" id="SSF88723">
    <property type="entry name" value="PIN domain-like"/>
    <property type="match status" value="1"/>
</dbReference>
<comment type="similarity">
    <text evidence="6">Belongs to the PINc/VapC protein family.</text>
</comment>
<evidence type="ECO:0000313" key="9">
    <source>
        <dbReference type="Proteomes" id="UP000078302"/>
    </source>
</evidence>
<dbReference type="GO" id="GO:0016787">
    <property type="term" value="F:hydrolase activity"/>
    <property type="evidence" value="ECO:0007669"/>
    <property type="project" value="UniProtKB-KW"/>
</dbReference>
<dbReference type="HAMAP" id="MF_00265">
    <property type="entry name" value="VapC_Nob1"/>
    <property type="match status" value="1"/>
</dbReference>
<gene>
    <name evidence="6" type="primary">vapC</name>
    <name evidence="8" type="ORF">A4H96_06285</name>
</gene>
<evidence type="ECO:0000256" key="4">
    <source>
        <dbReference type="ARBA" id="ARBA00022801"/>
    </source>
</evidence>
<dbReference type="InterPro" id="IPR029060">
    <property type="entry name" value="PIN-like_dom_sf"/>
</dbReference>
<dbReference type="InterPro" id="IPR022907">
    <property type="entry name" value="VapC_family"/>
</dbReference>
<evidence type="ECO:0000313" key="8">
    <source>
        <dbReference type="EMBL" id="OAP91686.1"/>
    </source>
</evidence>
<accession>A0A179BJ11</accession>
<keyword evidence="5 6" id="KW-0460">Magnesium</keyword>
<dbReference type="GeneID" id="89662399"/>
<dbReference type="Gene3D" id="3.40.50.1010">
    <property type="entry name" value="5'-nuclease"/>
    <property type="match status" value="1"/>
</dbReference>
<proteinExistence type="inferred from homology"/>
<dbReference type="InterPro" id="IPR044153">
    <property type="entry name" value="PIN_Pae0151-like"/>
</dbReference>
<keyword evidence="4 6" id="KW-0378">Hydrolase</keyword>
<dbReference type="RefSeq" id="WP_064218794.1">
    <property type="nucleotide sequence ID" value="NZ_LVXZ01000072.1"/>
</dbReference>
<dbReference type="InterPro" id="IPR051619">
    <property type="entry name" value="TypeII_TA_RNase_PINc/VapC"/>
</dbReference>
<feature type="binding site" evidence="6">
    <location>
        <position position="6"/>
    </location>
    <ligand>
        <name>Mg(2+)</name>
        <dbReference type="ChEBI" id="CHEBI:18420"/>
    </ligand>
</feature>
<keyword evidence="9" id="KW-1185">Reference proteome</keyword>
<sequence length="143" mass="16008">MSFVADASMTLAWYLRDEDAESANRVRERLLGEGICVPAHWALEVCNALLAAARRGRITMLELRELVPDLRLLPETIDHQTDAAAWSATLGIAEEHRLTIYDAAYLELALRRKLRLATLDKRLHEAALALGVALVPELKDDDH</sequence>
<dbReference type="OrthoDB" id="9798446at2"/>
<dbReference type="EC" id="3.1.-.-" evidence="6"/>
<dbReference type="GO" id="GO:0000287">
    <property type="term" value="F:magnesium ion binding"/>
    <property type="evidence" value="ECO:0007669"/>
    <property type="project" value="UniProtKB-UniRule"/>
</dbReference>
<comment type="function">
    <text evidence="6">Toxic component of a toxin-antitoxin (TA) system. An RNase.</text>
</comment>
<keyword evidence="6" id="KW-0800">Toxin</keyword>
<evidence type="ECO:0000256" key="2">
    <source>
        <dbReference type="ARBA" id="ARBA00022722"/>
    </source>
</evidence>
<comment type="cofactor">
    <cofactor evidence="6">
        <name>Mg(2+)</name>
        <dbReference type="ChEBI" id="CHEBI:18420"/>
    </cofactor>
</comment>
<dbReference type="AlphaFoldDB" id="A0A179BJ11"/>
<dbReference type="GO" id="GO:0004540">
    <property type="term" value="F:RNA nuclease activity"/>
    <property type="evidence" value="ECO:0007669"/>
    <property type="project" value="InterPro"/>
</dbReference>
<evidence type="ECO:0000256" key="6">
    <source>
        <dbReference type="HAMAP-Rule" id="MF_00265"/>
    </source>
</evidence>
<dbReference type="Proteomes" id="UP000078302">
    <property type="component" value="Unassembled WGS sequence"/>
</dbReference>
<dbReference type="PANTHER" id="PTHR35901:SF1">
    <property type="entry name" value="EXONUCLEASE VAPC9"/>
    <property type="match status" value="1"/>
</dbReference>
<evidence type="ECO:0000256" key="5">
    <source>
        <dbReference type="ARBA" id="ARBA00022842"/>
    </source>
</evidence>
<keyword evidence="1 6" id="KW-1277">Toxin-antitoxin system</keyword>
<protein>
    <recommendedName>
        <fullName evidence="6">Ribonuclease VapC</fullName>
        <shortName evidence="6">RNase VapC</shortName>
        <ecNumber evidence="6">3.1.-.-</ecNumber>
    </recommendedName>
    <alternativeName>
        <fullName evidence="6">Toxin VapC</fullName>
    </alternativeName>
</protein>
<dbReference type="Pfam" id="PF01850">
    <property type="entry name" value="PIN"/>
    <property type="match status" value="1"/>
</dbReference>
<evidence type="ECO:0000256" key="1">
    <source>
        <dbReference type="ARBA" id="ARBA00022649"/>
    </source>
</evidence>
<feature type="domain" description="PIN" evidence="7">
    <location>
        <begin position="4"/>
        <end position="127"/>
    </location>
</feature>